<protein>
    <recommendedName>
        <fullName evidence="2">Endosome-associated-trafficking regulator 1</fullName>
    </recommendedName>
</protein>
<feature type="compositionally biased region" description="Low complexity" evidence="5">
    <location>
        <begin position="229"/>
        <end position="244"/>
    </location>
</feature>
<evidence type="ECO:0000256" key="4">
    <source>
        <dbReference type="SAM" id="Coils"/>
    </source>
</evidence>
<accession>A0AA35WJK3</accession>
<dbReference type="GO" id="GO:0032465">
    <property type="term" value="P:regulation of cytokinesis"/>
    <property type="evidence" value="ECO:0007669"/>
    <property type="project" value="TreeGrafter"/>
</dbReference>
<evidence type="ECO:0000256" key="5">
    <source>
        <dbReference type="SAM" id="MobiDB-lite"/>
    </source>
</evidence>
<feature type="compositionally biased region" description="Low complexity" evidence="5">
    <location>
        <begin position="106"/>
        <end position="125"/>
    </location>
</feature>
<feature type="compositionally biased region" description="Gly residues" evidence="5">
    <location>
        <begin position="247"/>
        <end position="258"/>
    </location>
</feature>
<keyword evidence="3 4" id="KW-0175">Coiled coil</keyword>
<comment type="similarity">
    <text evidence="1">Belongs to the ENTR1 family.</text>
</comment>
<dbReference type="GO" id="GO:0005769">
    <property type="term" value="C:early endosome"/>
    <property type="evidence" value="ECO:0007669"/>
    <property type="project" value="TreeGrafter"/>
</dbReference>
<evidence type="ECO:0000256" key="3">
    <source>
        <dbReference type="ARBA" id="ARBA00023054"/>
    </source>
</evidence>
<evidence type="ECO:0000313" key="6">
    <source>
        <dbReference type="EMBL" id="CAI8016107.1"/>
    </source>
</evidence>
<dbReference type="GO" id="GO:0055037">
    <property type="term" value="C:recycling endosome"/>
    <property type="evidence" value="ECO:0007669"/>
    <property type="project" value="TreeGrafter"/>
</dbReference>
<feature type="region of interest" description="Disordered" evidence="5">
    <location>
        <begin position="50"/>
        <end position="282"/>
    </location>
</feature>
<dbReference type="InterPro" id="IPR026757">
    <property type="entry name" value="ENTR1"/>
</dbReference>
<feature type="coiled-coil region" evidence="4">
    <location>
        <begin position="294"/>
        <end position="395"/>
    </location>
</feature>
<dbReference type="PANTHER" id="PTHR31259">
    <property type="entry name" value="ENDOSOME-ASSOCIATED TRAFFICKING REGULATOR 1"/>
    <property type="match status" value="1"/>
</dbReference>
<organism evidence="6 7">
    <name type="scientific">Geodia barretti</name>
    <name type="common">Barrett's horny sponge</name>
    <dbReference type="NCBI Taxonomy" id="519541"/>
    <lineage>
        <taxon>Eukaryota</taxon>
        <taxon>Metazoa</taxon>
        <taxon>Porifera</taxon>
        <taxon>Demospongiae</taxon>
        <taxon>Heteroscleromorpha</taxon>
        <taxon>Tetractinellida</taxon>
        <taxon>Astrophorina</taxon>
        <taxon>Geodiidae</taxon>
        <taxon>Geodia</taxon>
    </lineage>
</organism>
<proteinExistence type="inferred from homology"/>
<evidence type="ECO:0000256" key="1">
    <source>
        <dbReference type="ARBA" id="ARBA00007791"/>
    </source>
</evidence>
<sequence>MNRPFRGFCSCARAQSQSAHTRGVVCMMAADGDVKGSEGNPFSFKTFVKRTGVDGGAKGGVKKEGGRKSKRPSAATQDAGSVPFPREGRENPFSFKKFVKKQTGASSSEGSSSSSDGEHSLSNSLEPHPLPLATSDHPLSLPSPSPAPSTTSKKDRASKPPLKTASSSRPPSQPFPTKTSLKEGHKYLRKQKKKEKDSLFDDSDSGSDSFTSTSLDSSLPLPASRGIGPDPLLSPTSDDPLALPTVDGGGGKAEGEGVGILRLSDSSEDESGGLVTPGLPQGSSLLATVDPAQTDTLRQQCSQLSAENKQLKEELDKVKENFHKEKHNNSKLKEQLQALKKKEAEETKALEDIVAKVEENLVTSTKRAVNAEAMVSQLKQELQSLQVMLSQADAQSVHRHYEETLSGVRDKATYASRQLSMAAMAADQSIRELLSGVDTLKNVAEILQFIDRISEIKQH</sequence>
<evidence type="ECO:0000313" key="7">
    <source>
        <dbReference type="Proteomes" id="UP001174909"/>
    </source>
</evidence>
<reference evidence="6" key="1">
    <citation type="submission" date="2023-03" db="EMBL/GenBank/DDBJ databases">
        <authorList>
            <person name="Steffen K."/>
            <person name="Cardenas P."/>
        </authorList>
    </citation>
    <scope>NUCLEOTIDE SEQUENCE</scope>
</reference>
<feature type="compositionally biased region" description="Low complexity" evidence="5">
    <location>
        <begin position="206"/>
        <end position="218"/>
    </location>
</feature>
<dbReference type="Proteomes" id="UP001174909">
    <property type="component" value="Unassembled WGS sequence"/>
</dbReference>
<evidence type="ECO:0000256" key="2">
    <source>
        <dbReference type="ARBA" id="ARBA00016007"/>
    </source>
</evidence>
<comment type="caution">
    <text evidence="6">The sequence shown here is derived from an EMBL/GenBank/DDBJ whole genome shotgun (WGS) entry which is preliminary data.</text>
</comment>
<dbReference type="GO" id="GO:1903566">
    <property type="term" value="P:positive regulation of protein localization to cilium"/>
    <property type="evidence" value="ECO:0007669"/>
    <property type="project" value="TreeGrafter"/>
</dbReference>
<dbReference type="EMBL" id="CASHTH010001494">
    <property type="protein sequence ID" value="CAI8016107.1"/>
    <property type="molecule type" value="Genomic_DNA"/>
</dbReference>
<keyword evidence="7" id="KW-1185">Reference proteome</keyword>
<dbReference type="GO" id="GO:0036064">
    <property type="term" value="C:ciliary basal body"/>
    <property type="evidence" value="ECO:0007669"/>
    <property type="project" value="TreeGrafter"/>
</dbReference>
<feature type="compositionally biased region" description="Polar residues" evidence="5">
    <location>
        <begin position="164"/>
        <end position="179"/>
    </location>
</feature>
<dbReference type="GO" id="GO:0005813">
    <property type="term" value="C:centrosome"/>
    <property type="evidence" value="ECO:0007669"/>
    <property type="project" value="TreeGrafter"/>
</dbReference>
<dbReference type="AlphaFoldDB" id="A0AA35WJK3"/>
<dbReference type="PANTHER" id="PTHR31259:SF3">
    <property type="entry name" value="ENDOSOME-ASSOCIATED-TRAFFICKING REGULATOR 1"/>
    <property type="match status" value="1"/>
</dbReference>
<dbReference type="GO" id="GO:0045724">
    <property type="term" value="P:positive regulation of cilium assembly"/>
    <property type="evidence" value="ECO:0007669"/>
    <property type="project" value="TreeGrafter"/>
</dbReference>
<dbReference type="GO" id="GO:0030496">
    <property type="term" value="C:midbody"/>
    <property type="evidence" value="ECO:0007669"/>
    <property type="project" value="TreeGrafter"/>
</dbReference>
<name>A0AA35WJK3_GEOBA</name>
<gene>
    <name evidence="6" type="ORF">GBAR_LOCUS9906</name>
</gene>